<keyword evidence="4" id="KW-1185">Reference proteome</keyword>
<gene>
    <name evidence="3" type="ORF">AQJ64_22385</name>
</gene>
<dbReference type="Pfam" id="PF13560">
    <property type="entry name" value="HTH_31"/>
    <property type="match status" value="1"/>
</dbReference>
<dbReference type="Proteomes" id="UP000052982">
    <property type="component" value="Unassembled WGS sequence"/>
</dbReference>
<organism evidence="3 4">
    <name type="scientific">Streptomyces griseoruber</name>
    <dbReference type="NCBI Taxonomy" id="1943"/>
    <lineage>
        <taxon>Bacteria</taxon>
        <taxon>Bacillati</taxon>
        <taxon>Actinomycetota</taxon>
        <taxon>Actinomycetes</taxon>
        <taxon>Kitasatosporales</taxon>
        <taxon>Streptomycetaceae</taxon>
        <taxon>Streptomyces</taxon>
    </lineage>
</organism>
<dbReference type="CDD" id="cd00093">
    <property type="entry name" value="HTH_XRE"/>
    <property type="match status" value="1"/>
</dbReference>
<feature type="compositionally biased region" description="Polar residues" evidence="1">
    <location>
        <begin position="1"/>
        <end position="14"/>
    </location>
</feature>
<keyword evidence="3" id="KW-0238">DNA-binding</keyword>
<dbReference type="InterPro" id="IPR001387">
    <property type="entry name" value="Cro/C1-type_HTH"/>
</dbReference>
<proteinExistence type="predicted"/>
<dbReference type="EMBL" id="LMWW01000036">
    <property type="protein sequence ID" value="KUN81171.1"/>
    <property type="molecule type" value="Genomic_DNA"/>
</dbReference>
<dbReference type="Gene3D" id="2.30.110.10">
    <property type="entry name" value="Electron Transport, Fmn-binding Protein, Chain A"/>
    <property type="match status" value="1"/>
</dbReference>
<evidence type="ECO:0000256" key="1">
    <source>
        <dbReference type="SAM" id="MobiDB-lite"/>
    </source>
</evidence>
<dbReference type="PROSITE" id="PS50943">
    <property type="entry name" value="HTH_CROC1"/>
    <property type="match status" value="1"/>
</dbReference>
<protein>
    <submittedName>
        <fullName evidence="3">DNA-binding protein</fullName>
    </submittedName>
</protein>
<feature type="region of interest" description="Disordered" evidence="1">
    <location>
        <begin position="1"/>
        <end position="21"/>
    </location>
</feature>
<dbReference type="SUPFAM" id="SSF47413">
    <property type="entry name" value="lambda repressor-like DNA-binding domains"/>
    <property type="match status" value="1"/>
</dbReference>
<evidence type="ECO:0000313" key="3">
    <source>
        <dbReference type="EMBL" id="KUN81171.1"/>
    </source>
</evidence>
<accession>A0A101SW54</accession>
<dbReference type="SUPFAM" id="SSF50475">
    <property type="entry name" value="FMN-binding split barrel"/>
    <property type="match status" value="1"/>
</dbReference>
<dbReference type="Gene3D" id="1.10.260.40">
    <property type="entry name" value="lambda repressor-like DNA-binding domains"/>
    <property type="match status" value="1"/>
</dbReference>
<feature type="domain" description="HTH cro/C1-type" evidence="2">
    <location>
        <begin position="25"/>
        <end position="80"/>
    </location>
</feature>
<name>A0A101SW54_9ACTN</name>
<dbReference type="STRING" id="1943.AQJ64_22385"/>
<dbReference type="SMART" id="SM00530">
    <property type="entry name" value="HTH_XRE"/>
    <property type="match status" value="1"/>
</dbReference>
<dbReference type="AlphaFoldDB" id="A0A101SW54"/>
<sequence length="236" mass="24720">MTAMAEQTPTQVTQGPPAGDLGRRLAARRAELGLSLGETADRAGMAPSYLAHLERHPGAAPNRGALLSLAGVLGTTVSALTGGDVDLPPGTGRAGHTPEFTELTRTECGDLLATHGVGRLAVPTAQAPVIVPVNYSVVDGMIVFRTARGATPSLAVGCPVAFEVDRIDDVFSEGWSVLVRGHARMVTDLGEAQRLARQVHSTPWAGGRRDVWVRIQPYAVTGRRIGRRAEPDAPAG</sequence>
<evidence type="ECO:0000313" key="4">
    <source>
        <dbReference type="Proteomes" id="UP000052982"/>
    </source>
</evidence>
<dbReference type="GO" id="GO:0003677">
    <property type="term" value="F:DNA binding"/>
    <property type="evidence" value="ECO:0007669"/>
    <property type="project" value="UniProtKB-KW"/>
</dbReference>
<dbReference type="InterPro" id="IPR024747">
    <property type="entry name" value="Pyridox_Oxase-rel"/>
</dbReference>
<dbReference type="Pfam" id="PF12900">
    <property type="entry name" value="Pyridox_ox_2"/>
    <property type="match status" value="1"/>
</dbReference>
<evidence type="ECO:0000259" key="2">
    <source>
        <dbReference type="PROSITE" id="PS50943"/>
    </source>
</evidence>
<dbReference type="InterPro" id="IPR012349">
    <property type="entry name" value="Split_barrel_FMN-bd"/>
</dbReference>
<reference evidence="3 4" key="1">
    <citation type="submission" date="2015-10" db="EMBL/GenBank/DDBJ databases">
        <title>Draft genome sequence of Streptomyces griseoruber DSM 40281, type strain for the species Streptomyces griseoruber.</title>
        <authorList>
            <person name="Ruckert C."/>
            <person name="Winkler A."/>
            <person name="Kalinowski J."/>
            <person name="Kampfer P."/>
            <person name="Glaeser S."/>
        </authorList>
    </citation>
    <scope>NUCLEOTIDE SEQUENCE [LARGE SCALE GENOMIC DNA]</scope>
    <source>
        <strain evidence="3 4">DSM 40281</strain>
    </source>
</reference>
<dbReference type="InterPro" id="IPR010982">
    <property type="entry name" value="Lambda_DNA-bd_dom_sf"/>
</dbReference>
<comment type="caution">
    <text evidence="3">The sequence shown here is derived from an EMBL/GenBank/DDBJ whole genome shotgun (WGS) entry which is preliminary data.</text>
</comment>